<evidence type="ECO:0000313" key="2">
    <source>
        <dbReference type="EMBL" id="KAB8296659.1"/>
    </source>
</evidence>
<comment type="caution">
    <text evidence="2">The sequence shown here is derived from an EMBL/GenBank/DDBJ whole genome shotgun (WGS) entry which is preliminary data.</text>
</comment>
<dbReference type="Proteomes" id="UP000326757">
    <property type="component" value="Unassembled WGS sequence"/>
</dbReference>
<name>A0A5N6K325_MONLA</name>
<feature type="compositionally biased region" description="Polar residues" evidence="1">
    <location>
        <begin position="70"/>
        <end position="90"/>
    </location>
</feature>
<reference evidence="2 3" key="1">
    <citation type="submission" date="2019-06" db="EMBL/GenBank/DDBJ databases">
        <title>Genome Sequence of the Brown Rot Fungal Pathogen Monilinia laxa.</title>
        <authorList>
            <person name="De Miccolis Angelini R.M."/>
            <person name="Landi L."/>
            <person name="Abate D."/>
            <person name="Pollastro S."/>
            <person name="Romanazzi G."/>
            <person name="Faretra F."/>
        </authorList>
    </citation>
    <scope>NUCLEOTIDE SEQUENCE [LARGE SCALE GENOMIC DNA]</scope>
    <source>
        <strain evidence="2 3">Mlax316</strain>
    </source>
</reference>
<accession>A0A5N6K325</accession>
<evidence type="ECO:0000256" key="1">
    <source>
        <dbReference type="SAM" id="MobiDB-lite"/>
    </source>
</evidence>
<keyword evidence="3" id="KW-1185">Reference proteome</keyword>
<protein>
    <submittedName>
        <fullName evidence="2">Uncharacterized protein</fullName>
    </submittedName>
</protein>
<evidence type="ECO:0000313" key="3">
    <source>
        <dbReference type="Proteomes" id="UP000326757"/>
    </source>
</evidence>
<gene>
    <name evidence="2" type="ORF">EYC80_002083</name>
</gene>
<dbReference type="AlphaFoldDB" id="A0A5N6K325"/>
<sequence length="174" mass="18960">MSSSITLEMAGGPIISISDMDNFMKIGELAQCARNQRPIKKTSSMDFDLLRASGDAARRRRGSTASEGSTCASPSYTPTSSTFQSSRSTPCPSPLLLPIDTRESRYDFMVPVHLSTPWKLAISNSVSELNMESFAGNRDSFMGLDINIGSPFEVESPFEIGIASELRIVNMDSF</sequence>
<dbReference type="EMBL" id="VIGI01000008">
    <property type="protein sequence ID" value="KAB8296659.1"/>
    <property type="molecule type" value="Genomic_DNA"/>
</dbReference>
<feature type="region of interest" description="Disordered" evidence="1">
    <location>
        <begin position="55"/>
        <end position="91"/>
    </location>
</feature>
<proteinExistence type="predicted"/>
<dbReference type="OrthoDB" id="3474821at2759"/>
<organism evidence="2 3">
    <name type="scientific">Monilinia laxa</name>
    <name type="common">Brown rot fungus</name>
    <name type="synonym">Sclerotinia laxa</name>
    <dbReference type="NCBI Taxonomy" id="61186"/>
    <lineage>
        <taxon>Eukaryota</taxon>
        <taxon>Fungi</taxon>
        <taxon>Dikarya</taxon>
        <taxon>Ascomycota</taxon>
        <taxon>Pezizomycotina</taxon>
        <taxon>Leotiomycetes</taxon>
        <taxon>Helotiales</taxon>
        <taxon>Sclerotiniaceae</taxon>
        <taxon>Monilinia</taxon>
    </lineage>
</organism>